<gene>
    <name evidence="1" type="ORF">ICJ85_07595</name>
</gene>
<dbReference type="Pfam" id="PF13527">
    <property type="entry name" value="Acetyltransf_9"/>
    <property type="match status" value="1"/>
</dbReference>
<dbReference type="Proteomes" id="UP000621516">
    <property type="component" value="Unassembled WGS sequence"/>
</dbReference>
<comment type="caution">
    <text evidence="1">The sequence shown here is derived from an EMBL/GenBank/DDBJ whole genome shotgun (WGS) entry which is preliminary data.</text>
</comment>
<keyword evidence="2" id="KW-1185">Reference proteome</keyword>
<dbReference type="CDD" id="cd04301">
    <property type="entry name" value="NAT_SF"/>
    <property type="match status" value="1"/>
</dbReference>
<evidence type="ECO:0000313" key="2">
    <source>
        <dbReference type="Proteomes" id="UP000621516"/>
    </source>
</evidence>
<dbReference type="SUPFAM" id="SSF55729">
    <property type="entry name" value="Acyl-CoA N-acyltransferases (Nat)"/>
    <property type="match status" value="1"/>
</dbReference>
<protein>
    <submittedName>
        <fullName evidence="1">GNAT family N-acetyltransferase</fullName>
    </submittedName>
</protein>
<evidence type="ECO:0000313" key="1">
    <source>
        <dbReference type="EMBL" id="MBD0823882.1"/>
    </source>
</evidence>
<proteinExistence type="predicted"/>
<dbReference type="RefSeq" id="WP_188223197.1">
    <property type="nucleotide sequence ID" value="NZ_JACVXD010000003.1"/>
</dbReference>
<dbReference type="AlphaFoldDB" id="A0A8J6PV99"/>
<accession>A0A8J6PV99</accession>
<reference evidence="1 2" key="1">
    <citation type="journal article" date="2018" name="J. Microbiol.">
        <title>Aestuariibaculum marinum sp. nov., a marine bacterium isolated from seawater in South Korea.</title>
        <authorList>
            <person name="Choi J."/>
            <person name="Lee D."/>
            <person name="Jang J.H."/>
            <person name="Cha S."/>
            <person name="Seo T."/>
        </authorList>
    </citation>
    <scope>NUCLEOTIDE SEQUENCE [LARGE SCALE GENOMIC DNA]</scope>
    <source>
        <strain evidence="1 2">IP7</strain>
    </source>
</reference>
<name>A0A8J6PV99_9FLAO</name>
<dbReference type="EMBL" id="JACVXD010000003">
    <property type="protein sequence ID" value="MBD0823882.1"/>
    <property type="molecule type" value="Genomic_DNA"/>
</dbReference>
<dbReference type="InterPro" id="IPR016181">
    <property type="entry name" value="Acyl_CoA_acyltransferase"/>
</dbReference>
<sequence length="315" mass="37148">MNHKSFAERFWKKKRRFTPEYIYWKFRGEEHSKLDSFLIAENEGKVIGQFGIIPCLLNVEDKVYDAQWACDLMVETTFRGQGVASKLYEAAHEKASVTIGSDPSFAASKSMLNNGYVSISGPRKFVFPIKIGEVLKLKEIDNGFLNFIYNPFLYLIRCFSKEGFNRVDNKEYVNLIKRDSNTFIYCVYDQSFLDWRFSSFKSYYKGIECYVKNENTYFSGYINGRIYYITDFNCSNVRCFFEIIHFIYSKHKASPILRVKFFSNNWKLSQILPFFGFVRFRTLTQVVLYTTNQTIKKALKGKKFYYTLLDSDENI</sequence>
<dbReference type="Gene3D" id="3.40.630.30">
    <property type="match status" value="1"/>
</dbReference>
<organism evidence="1 2">
    <name type="scientific">Aestuariibaculum marinum</name>
    <dbReference type="NCBI Taxonomy" id="2683592"/>
    <lineage>
        <taxon>Bacteria</taxon>
        <taxon>Pseudomonadati</taxon>
        <taxon>Bacteroidota</taxon>
        <taxon>Flavobacteriia</taxon>
        <taxon>Flavobacteriales</taxon>
        <taxon>Flavobacteriaceae</taxon>
    </lineage>
</organism>